<dbReference type="EMBL" id="FP929056">
    <property type="protein sequence ID" value="CBL27636.1"/>
    <property type="molecule type" value="Genomic_DNA"/>
</dbReference>
<dbReference type="PANTHER" id="PTHR30033:SF1">
    <property type="entry name" value="FLAGELLAR HOOK-ASSOCIATED PROTEIN 1"/>
    <property type="match status" value="1"/>
</dbReference>
<organism evidence="9 10">
    <name type="scientific">Fretibacterium fastidiosum</name>
    <dbReference type="NCBI Taxonomy" id="651822"/>
    <lineage>
        <taxon>Bacteria</taxon>
        <taxon>Thermotogati</taxon>
        <taxon>Synergistota</taxon>
        <taxon>Synergistia</taxon>
        <taxon>Synergistales</taxon>
        <taxon>Aminobacteriaceae</taxon>
        <taxon>Fretibacterium</taxon>
    </lineage>
</organism>
<dbReference type="Proteomes" id="UP000008957">
    <property type="component" value="Chromosome"/>
</dbReference>
<evidence type="ECO:0000313" key="9">
    <source>
        <dbReference type="EMBL" id="CBL27636.1"/>
    </source>
</evidence>
<protein>
    <recommendedName>
        <fullName evidence="4">Flagellar hook-associated protein 1</fullName>
    </recommendedName>
</protein>
<evidence type="ECO:0000256" key="1">
    <source>
        <dbReference type="ARBA" id="ARBA00004365"/>
    </source>
</evidence>
<comment type="subcellular location">
    <subcellularLocation>
        <location evidence="1">Bacterial flagellum</location>
    </subcellularLocation>
    <subcellularLocation>
        <location evidence="2">Secreted</location>
    </subcellularLocation>
</comment>
<proteinExistence type="inferred from homology"/>
<dbReference type="GO" id="GO:0005576">
    <property type="term" value="C:extracellular region"/>
    <property type="evidence" value="ECO:0007669"/>
    <property type="project" value="UniProtKB-SubCell"/>
</dbReference>
<feature type="domain" description="Flagellar hook-associated protein FlgK helical" evidence="8">
    <location>
        <begin position="216"/>
        <end position="286"/>
    </location>
</feature>
<dbReference type="InterPro" id="IPR010930">
    <property type="entry name" value="Flg_bb/hook_C_dom"/>
</dbReference>
<keyword evidence="9" id="KW-0282">Flagellum</keyword>
<evidence type="ECO:0000256" key="5">
    <source>
        <dbReference type="ARBA" id="ARBA00022525"/>
    </source>
</evidence>
<name>A0AB94IV58_9BACT</name>
<dbReference type="PANTHER" id="PTHR30033">
    <property type="entry name" value="FLAGELLAR HOOK-ASSOCIATED PROTEIN 1"/>
    <property type="match status" value="1"/>
</dbReference>
<dbReference type="AlphaFoldDB" id="A0AB94IV58"/>
<dbReference type="InterPro" id="IPR002371">
    <property type="entry name" value="FlgK"/>
</dbReference>
<evidence type="ECO:0000259" key="7">
    <source>
        <dbReference type="Pfam" id="PF06429"/>
    </source>
</evidence>
<keyword evidence="9" id="KW-0969">Cilium</keyword>
<gene>
    <name evidence="9" type="ORF">SY1_00350</name>
</gene>
<dbReference type="KEGG" id="sbr:SY1_00350"/>
<keyword evidence="9" id="KW-0966">Cell projection</keyword>
<evidence type="ECO:0000313" key="10">
    <source>
        <dbReference type="Proteomes" id="UP000008957"/>
    </source>
</evidence>
<reference evidence="10" key="1">
    <citation type="submission" date="2010-03" db="EMBL/GenBank/DDBJ databases">
        <title>The genome sequence of Synergistetes sp. SGP1.</title>
        <authorList>
            <consortium name="metaHIT consortium -- http://www.metahit.eu/"/>
            <person name="Pajon A."/>
            <person name="Turner K."/>
            <person name="Parkhill J."/>
            <person name="Wade W."/>
            <person name="Vartoukian S."/>
        </authorList>
    </citation>
    <scope>NUCLEOTIDE SEQUENCE [LARGE SCALE GENOMIC DNA]</scope>
    <source>
        <strain evidence="10">SGP1</strain>
    </source>
</reference>
<dbReference type="GO" id="GO:0044780">
    <property type="term" value="P:bacterial-type flagellum assembly"/>
    <property type="evidence" value="ECO:0007669"/>
    <property type="project" value="InterPro"/>
</dbReference>
<dbReference type="InterPro" id="IPR053927">
    <property type="entry name" value="FlgK_helical"/>
</dbReference>
<evidence type="ECO:0000256" key="4">
    <source>
        <dbReference type="ARBA" id="ARBA00016244"/>
    </source>
</evidence>
<dbReference type="SUPFAM" id="SSF64518">
    <property type="entry name" value="Phase 1 flagellin"/>
    <property type="match status" value="1"/>
</dbReference>
<dbReference type="GO" id="GO:0005198">
    <property type="term" value="F:structural molecule activity"/>
    <property type="evidence" value="ECO:0007669"/>
    <property type="project" value="InterPro"/>
</dbReference>
<reference evidence="9 10" key="2">
    <citation type="submission" date="2010-03" db="EMBL/GenBank/DDBJ databases">
        <authorList>
            <person name="Pajon A."/>
        </authorList>
    </citation>
    <scope>NUCLEOTIDE SEQUENCE [LARGE SCALE GENOMIC DNA]</scope>
    <source>
        <strain evidence="9 10">SGP1</strain>
    </source>
</reference>
<evidence type="ECO:0000256" key="2">
    <source>
        <dbReference type="ARBA" id="ARBA00004613"/>
    </source>
</evidence>
<evidence type="ECO:0000259" key="8">
    <source>
        <dbReference type="Pfam" id="PF22638"/>
    </source>
</evidence>
<comment type="similarity">
    <text evidence="3">Belongs to the flagella basal body rod proteins family.</text>
</comment>
<dbReference type="RefSeq" id="WP_015555783.1">
    <property type="nucleotide sequence ID" value="NC_021038.1"/>
</dbReference>
<dbReference type="Pfam" id="PF06429">
    <property type="entry name" value="Flg_bbr_C"/>
    <property type="match status" value="1"/>
</dbReference>
<keyword evidence="10" id="KW-1185">Reference proteome</keyword>
<evidence type="ECO:0000256" key="6">
    <source>
        <dbReference type="ARBA" id="ARBA00023143"/>
    </source>
</evidence>
<accession>A0AB94IV58</accession>
<dbReference type="Pfam" id="PF22638">
    <property type="entry name" value="FlgK_D1"/>
    <property type="match status" value="1"/>
</dbReference>
<sequence length="442" mass="46860">MNQALPSGGISGLTAVSGPTTGTATQFYVESKDHRLISISDVEGSLAKRMGIVNKASVVTIDVEETDTLTTIRNKINEKYQAELGITAPEEWVHASLKQDSDQSWYLTIASDVPGEAQRITLMGGADGNDQVLRRLGLMRLEQIGTVSATDKTPVYREVAAISTVAEDASFTFNGVRYLSSDNRFKEARRIPASGGSSDYSASKLAQVEEGMWFNLKHAGSTAITVRHHVRSGTIKALEEARDGIIPNLQGQLNDLTWGLVNHVNAYQYSGYGIGGDITTTGVAFFKPLGTRTRAASNLSVNDAVVADNALIGAAMGRKNAAGVAVSGVSGGSGDGSNALRMANLASARVLKGGTMTIRGVYDAMLSQVGSKAAHAQLMSTAQDSLAEQIGLQREAVSGVNLDEELMDMITLNRCFGAMSRYVTTVDEMLNAIINGFGLVGR</sequence>
<dbReference type="GO" id="GO:0009424">
    <property type="term" value="C:bacterial-type flagellum hook"/>
    <property type="evidence" value="ECO:0007669"/>
    <property type="project" value="InterPro"/>
</dbReference>
<keyword evidence="5" id="KW-0964">Secreted</keyword>
<evidence type="ECO:0000256" key="3">
    <source>
        <dbReference type="ARBA" id="ARBA00009677"/>
    </source>
</evidence>
<keyword evidence="6" id="KW-0975">Bacterial flagellum</keyword>
<feature type="domain" description="Flagellar basal-body/hook protein C-terminal" evidence="7">
    <location>
        <begin position="398"/>
        <end position="435"/>
    </location>
</feature>